<dbReference type="Proteomes" id="UP001189429">
    <property type="component" value="Unassembled WGS sequence"/>
</dbReference>
<proteinExistence type="predicted"/>
<gene>
    <name evidence="2" type="ORF">PCOR1329_LOCUS69480</name>
</gene>
<sequence>MCLTNSLVLLCHGMLLTLMILSPGLSCSLGLALFHLATVPPGRTLLMVAWTLSSSPWLSFQPRAFWSDIVLGDPQQGRELERPVRQRHGPPDVEARGEARAQGGERERRGAERGGHCLPRGAGAGRDSRVQ</sequence>
<reference evidence="2" key="1">
    <citation type="submission" date="2023-10" db="EMBL/GenBank/DDBJ databases">
        <authorList>
            <person name="Chen Y."/>
            <person name="Shah S."/>
            <person name="Dougan E. K."/>
            <person name="Thang M."/>
            <person name="Chan C."/>
        </authorList>
    </citation>
    <scope>NUCLEOTIDE SEQUENCE [LARGE SCALE GENOMIC DNA]</scope>
</reference>
<evidence type="ECO:0000313" key="2">
    <source>
        <dbReference type="EMBL" id="CAK0888750.1"/>
    </source>
</evidence>
<feature type="compositionally biased region" description="Basic and acidic residues" evidence="1">
    <location>
        <begin position="77"/>
        <end position="115"/>
    </location>
</feature>
<keyword evidence="3" id="KW-1185">Reference proteome</keyword>
<accession>A0ABN9WPX8</accession>
<evidence type="ECO:0000256" key="1">
    <source>
        <dbReference type="SAM" id="MobiDB-lite"/>
    </source>
</evidence>
<organism evidence="2 3">
    <name type="scientific">Prorocentrum cordatum</name>
    <dbReference type="NCBI Taxonomy" id="2364126"/>
    <lineage>
        <taxon>Eukaryota</taxon>
        <taxon>Sar</taxon>
        <taxon>Alveolata</taxon>
        <taxon>Dinophyceae</taxon>
        <taxon>Prorocentrales</taxon>
        <taxon>Prorocentraceae</taxon>
        <taxon>Prorocentrum</taxon>
    </lineage>
</organism>
<dbReference type="EMBL" id="CAUYUJ010019126">
    <property type="protein sequence ID" value="CAK0888750.1"/>
    <property type="molecule type" value="Genomic_DNA"/>
</dbReference>
<protein>
    <submittedName>
        <fullName evidence="2">Uncharacterized protein</fullName>
    </submittedName>
</protein>
<evidence type="ECO:0000313" key="3">
    <source>
        <dbReference type="Proteomes" id="UP001189429"/>
    </source>
</evidence>
<feature type="region of interest" description="Disordered" evidence="1">
    <location>
        <begin position="77"/>
        <end position="131"/>
    </location>
</feature>
<name>A0ABN9WPX8_9DINO</name>
<comment type="caution">
    <text evidence="2">The sequence shown here is derived from an EMBL/GenBank/DDBJ whole genome shotgun (WGS) entry which is preliminary data.</text>
</comment>